<gene>
    <name evidence="1" type="ORF">NCTC13184_06325</name>
</gene>
<dbReference type="AlphaFoldDB" id="A0A378X4U7"/>
<protein>
    <submittedName>
        <fullName evidence="1">2-phosphoglycerate kinase</fullName>
    </submittedName>
</protein>
<evidence type="ECO:0000313" key="2">
    <source>
        <dbReference type="Proteomes" id="UP000255082"/>
    </source>
</evidence>
<name>A0A378X4U7_9NOCA</name>
<keyword evidence="1" id="KW-0808">Transferase</keyword>
<dbReference type="InterPro" id="IPR027417">
    <property type="entry name" value="P-loop_NTPase"/>
</dbReference>
<reference evidence="1 2" key="1">
    <citation type="submission" date="2018-06" db="EMBL/GenBank/DDBJ databases">
        <authorList>
            <consortium name="Pathogen Informatics"/>
            <person name="Doyle S."/>
        </authorList>
    </citation>
    <scope>NUCLEOTIDE SEQUENCE [LARGE SCALE GENOMIC DNA]</scope>
    <source>
        <strain evidence="1 2">NCTC13184</strain>
    </source>
</reference>
<keyword evidence="1" id="KW-0418">Kinase</keyword>
<dbReference type="Pfam" id="PF13207">
    <property type="entry name" value="AAA_17"/>
    <property type="match status" value="1"/>
</dbReference>
<dbReference type="RefSeq" id="WP_062966016.1">
    <property type="nucleotide sequence ID" value="NZ_JAJFOE010000002.1"/>
</dbReference>
<dbReference type="EMBL" id="UGRU01000001">
    <property type="protein sequence ID" value="SUA47784.1"/>
    <property type="molecule type" value="Genomic_DNA"/>
</dbReference>
<dbReference type="Gene3D" id="3.40.50.300">
    <property type="entry name" value="P-loop containing nucleotide triphosphate hydrolases"/>
    <property type="match status" value="1"/>
</dbReference>
<accession>A0A378X4U7</accession>
<dbReference type="Proteomes" id="UP000255082">
    <property type="component" value="Unassembled WGS sequence"/>
</dbReference>
<dbReference type="OrthoDB" id="3820382at2"/>
<dbReference type="SUPFAM" id="SSF52540">
    <property type="entry name" value="P-loop containing nucleoside triphosphate hydrolases"/>
    <property type="match status" value="1"/>
</dbReference>
<proteinExistence type="predicted"/>
<sequence>MGADEHEQPRTAAALRARLRHVYWIGGGSGAGKSTVAANLAARHGLRVYSTDDAMRDHAARSTRENAPWLSRFAAMSMDERWVDRSPETMLDTFHWYRGEGFWFIVDDLLGSSSENSVVAEGFRLLPRLVAPLLAERSHGVWLLPSPAFRRAAFDKRGWEIPGKTRDPERAARNLLERDRLFTDRLRAESARLALPVIDVDAMSEEDLTERVGRVFGL</sequence>
<evidence type="ECO:0000313" key="1">
    <source>
        <dbReference type="EMBL" id="SUA47784.1"/>
    </source>
</evidence>
<organism evidence="1 2">
    <name type="scientific">Nocardia africana</name>
    <dbReference type="NCBI Taxonomy" id="134964"/>
    <lineage>
        <taxon>Bacteria</taxon>
        <taxon>Bacillati</taxon>
        <taxon>Actinomycetota</taxon>
        <taxon>Actinomycetes</taxon>
        <taxon>Mycobacteriales</taxon>
        <taxon>Nocardiaceae</taxon>
        <taxon>Nocardia</taxon>
    </lineage>
</organism>
<dbReference type="GO" id="GO:0016301">
    <property type="term" value="F:kinase activity"/>
    <property type="evidence" value="ECO:0007669"/>
    <property type="project" value="UniProtKB-KW"/>
</dbReference>